<dbReference type="InterPro" id="IPR002716">
    <property type="entry name" value="PIN_dom"/>
</dbReference>
<keyword evidence="5" id="KW-0378">Hydrolase</keyword>
<dbReference type="GO" id="GO:0016787">
    <property type="term" value="F:hydrolase activity"/>
    <property type="evidence" value="ECO:0007669"/>
    <property type="project" value="UniProtKB-KW"/>
</dbReference>
<keyword evidence="4" id="KW-0479">Metal-binding</keyword>
<feature type="domain" description="PIN" evidence="8">
    <location>
        <begin position="4"/>
        <end position="117"/>
    </location>
</feature>
<dbReference type="AlphaFoldDB" id="A0A0G0GVU7"/>
<dbReference type="GO" id="GO:0004518">
    <property type="term" value="F:nuclease activity"/>
    <property type="evidence" value="ECO:0007669"/>
    <property type="project" value="UniProtKB-KW"/>
</dbReference>
<gene>
    <name evidence="9" type="ORF">US50_C0025G0007</name>
</gene>
<protein>
    <submittedName>
        <fullName evidence="9">Nucleotide binding protein</fullName>
    </submittedName>
</protein>
<keyword evidence="2" id="KW-1277">Toxin-antitoxin system</keyword>
<keyword evidence="6" id="KW-0460">Magnesium</keyword>
<evidence type="ECO:0000313" key="9">
    <source>
        <dbReference type="EMBL" id="KKQ35113.1"/>
    </source>
</evidence>
<reference evidence="9 10" key="1">
    <citation type="journal article" date="2015" name="Nature">
        <title>rRNA introns, odd ribosomes, and small enigmatic genomes across a large radiation of phyla.</title>
        <authorList>
            <person name="Brown C.T."/>
            <person name="Hug L.A."/>
            <person name="Thomas B.C."/>
            <person name="Sharon I."/>
            <person name="Castelle C.J."/>
            <person name="Singh A."/>
            <person name="Wilkins M.J."/>
            <person name="Williams K.H."/>
            <person name="Banfield J.F."/>
        </authorList>
    </citation>
    <scope>NUCLEOTIDE SEQUENCE [LARGE SCALE GENOMIC DNA]</scope>
</reference>
<dbReference type="InterPro" id="IPR050556">
    <property type="entry name" value="Type_II_TA_system_RNase"/>
</dbReference>
<dbReference type="Proteomes" id="UP000033876">
    <property type="component" value="Unassembled WGS sequence"/>
</dbReference>
<evidence type="ECO:0000256" key="2">
    <source>
        <dbReference type="ARBA" id="ARBA00022649"/>
    </source>
</evidence>
<evidence type="ECO:0000256" key="3">
    <source>
        <dbReference type="ARBA" id="ARBA00022722"/>
    </source>
</evidence>
<dbReference type="GO" id="GO:0046872">
    <property type="term" value="F:metal ion binding"/>
    <property type="evidence" value="ECO:0007669"/>
    <property type="project" value="UniProtKB-KW"/>
</dbReference>
<dbReference type="PANTHER" id="PTHR33653">
    <property type="entry name" value="RIBONUCLEASE VAPC2"/>
    <property type="match status" value="1"/>
</dbReference>
<proteinExistence type="inferred from homology"/>
<comment type="caution">
    <text evidence="9">The sequence shown here is derived from an EMBL/GenBank/DDBJ whole genome shotgun (WGS) entry which is preliminary data.</text>
</comment>
<organism evidence="9 10">
    <name type="scientific">Candidatus Nomurabacteria bacterium GW2011_GWB1_37_5</name>
    <dbReference type="NCBI Taxonomy" id="1618742"/>
    <lineage>
        <taxon>Bacteria</taxon>
        <taxon>Candidatus Nomuraibacteriota</taxon>
    </lineage>
</organism>
<comment type="cofactor">
    <cofactor evidence="1">
        <name>Mg(2+)</name>
        <dbReference type="ChEBI" id="CHEBI:18420"/>
    </cofactor>
</comment>
<dbReference type="PANTHER" id="PTHR33653:SF1">
    <property type="entry name" value="RIBONUCLEASE VAPC2"/>
    <property type="match status" value="1"/>
</dbReference>
<evidence type="ECO:0000313" key="10">
    <source>
        <dbReference type="Proteomes" id="UP000033876"/>
    </source>
</evidence>
<accession>A0A0G0GVU7</accession>
<evidence type="ECO:0000256" key="1">
    <source>
        <dbReference type="ARBA" id="ARBA00001946"/>
    </source>
</evidence>
<comment type="similarity">
    <text evidence="7">Belongs to the PINc/VapC protein family.</text>
</comment>
<dbReference type="SUPFAM" id="SSF88723">
    <property type="entry name" value="PIN domain-like"/>
    <property type="match status" value="1"/>
</dbReference>
<name>A0A0G0GVU7_9BACT</name>
<evidence type="ECO:0000259" key="8">
    <source>
        <dbReference type="Pfam" id="PF01850"/>
    </source>
</evidence>
<evidence type="ECO:0000256" key="7">
    <source>
        <dbReference type="ARBA" id="ARBA00038093"/>
    </source>
</evidence>
<keyword evidence="3" id="KW-0540">Nuclease</keyword>
<dbReference type="Gene3D" id="3.40.50.1010">
    <property type="entry name" value="5'-nuclease"/>
    <property type="match status" value="1"/>
</dbReference>
<evidence type="ECO:0000256" key="5">
    <source>
        <dbReference type="ARBA" id="ARBA00022801"/>
    </source>
</evidence>
<evidence type="ECO:0000256" key="4">
    <source>
        <dbReference type="ARBA" id="ARBA00022723"/>
    </source>
</evidence>
<evidence type="ECO:0000256" key="6">
    <source>
        <dbReference type="ARBA" id="ARBA00022842"/>
    </source>
</evidence>
<sequence length="123" mass="13757">MHTLDSNVLIYYLNSETKATVFIEKIIKEGSVSYVSTITEIEVLSYKGLSVSEMADIEELFNSFRQVIVDSNIVKIASEIRRHSNLKTPDAIIAATAIFTGTKLVTRNTKDFKKVKGLSLIEI</sequence>
<dbReference type="CDD" id="cd18738">
    <property type="entry name" value="PIN_VapC4-5_FitB-like"/>
    <property type="match status" value="1"/>
</dbReference>
<dbReference type="Pfam" id="PF01850">
    <property type="entry name" value="PIN"/>
    <property type="match status" value="1"/>
</dbReference>
<dbReference type="EMBL" id="LBTF01000025">
    <property type="protein sequence ID" value="KKQ35113.1"/>
    <property type="molecule type" value="Genomic_DNA"/>
</dbReference>
<dbReference type="InterPro" id="IPR029060">
    <property type="entry name" value="PIN-like_dom_sf"/>
</dbReference>